<dbReference type="InterPro" id="IPR012910">
    <property type="entry name" value="Plug_dom"/>
</dbReference>
<dbReference type="OrthoDB" id="8530571at2"/>
<keyword evidence="12" id="KW-0732">Signal</keyword>
<feature type="domain" description="TonB-dependent receptor plug" evidence="14">
    <location>
        <begin position="53"/>
        <end position="169"/>
    </location>
</feature>
<keyword evidence="16" id="KW-1185">Reference proteome</keyword>
<dbReference type="Gene3D" id="2.40.170.20">
    <property type="entry name" value="TonB-dependent receptor, beta-barrel domain"/>
    <property type="match status" value="1"/>
</dbReference>
<dbReference type="SUPFAM" id="SSF56935">
    <property type="entry name" value="Porins"/>
    <property type="match status" value="1"/>
</dbReference>
<dbReference type="PROSITE" id="PS52016">
    <property type="entry name" value="TONB_DEPENDENT_REC_3"/>
    <property type="match status" value="1"/>
</dbReference>
<keyword evidence="9 10" id="KW-0998">Cell outer membrane</keyword>
<keyword evidence="3 10" id="KW-0813">Transport</keyword>
<reference evidence="15 16" key="1">
    <citation type="submission" date="2018-03" db="EMBL/GenBank/DDBJ databases">
        <title>Massilia armeniaca sp. nov., isolated from desert soil.</title>
        <authorList>
            <person name="Huang H."/>
            <person name="Ren M."/>
        </authorList>
    </citation>
    <scope>NUCLEOTIDE SEQUENCE [LARGE SCALE GENOMIC DNA]</scope>
    <source>
        <strain evidence="15 16">ZMN-3</strain>
    </source>
</reference>
<dbReference type="GO" id="GO:0009279">
    <property type="term" value="C:cell outer membrane"/>
    <property type="evidence" value="ECO:0007669"/>
    <property type="project" value="UniProtKB-SubCell"/>
</dbReference>
<evidence type="ECO:0000256" key="12">
    <source>
        <dbReference type="SAM" id="SignalP"/>
    </source>
</evidence>
<dbReference type="Proteomes" id="UP000240505">
    <property type="component" value="Chromosome"/>
</dbReference>
<evidence type="ECO:0000256" key="3">
    <source>
        <dbReference type="ARBA" id="ARBA00022448"/>
    </source>
</evidence>
<evidence type="ECO:0000259" key="13">
    <source>
        <dbReference type="Pfam" id="PF00593"/>
    </source>
</evidence>
<dbReference type="RefSeq" id="WP_107144169.1">
    <property type="nucleotide sequence ID" value="NZ_CP028324.1"/>
</dbReference>
<evidence type="ECO:0000256" key="11">
    <source>
        <dbReference type="RuleBase" id="RU003357"/>
    </source>
</evidence>
<evidence type="ECO:0000256" key="4">
    <source>
        <dbReference type="ARBA" id="ARBA00022452"/>
    </source>
</evidence>
<organism evidence="15 16">
    <name type="scientific">Pseudoduganella armeniaca</name>
    <dbReference type="NCBI Taxonomy" id="2072590"/>
    <lineage>
        <taxon>Bacteria</taxon>
        <taxon>Pseudomonadati</taxon>
        <taxon>Pseudomonadota</taxon>
        <taxon>Betaproteobacteria</taxon>
        <taxon>Burkholderiales</taxon>
        <taxon>Oxalobacteraceae</taxon>
        <taxon>Telluria group</taxon>
        <taxon>Pseudoduganella</taxon>
    </lineage>
</organism>
<accession>A0A2R4CGT5</accession>
<dbReference type="PANTHER" id="PTHR47234:SF1">
    <property type="entry name" value="TONB-DEPENDENT RECEPTOR"/>
    <property type="match status" value="1"/>
</dbReference>
<dbReference type="Pfam" id="PF07715">
    <property type="entry name" value="Plug"/>
    <property type="match status" value="1"/>
</dbReference>
<feature type="signal peptide" evidence="12">
    <location>
        <begin position="1"/>
        <end position="27"/>
    </location>
</feature>
<dbReference type="InterPro" id="IPR037066">
    <property type="entry name" value="Plug_dom_sf"/>
</dbReference>
<evidence type="ECO:0000256" key="6">
    <source>
        <dbReference type="ARBA" id="ARBA00023077"/>
    </source>
</evidence>
<dbReference type="AlphaFoldDB" id="A0A2R4CGT5"/>
<evidence type="ECO:0000256" key="8">
    <source>
        <dbReference type="ARBA" id="ARBA00023170"/>
    </source>
</evidence>
<evidence type="ECO:0000256" key="2">
    <source>
        <dbReference type="ARBA" id="ARBA00009810"/>
    </source>
</evidence>
<sequence length="898" mass="97228">MASKLRLSAIAGAAVVACGAAPAVVQAQQEKSGDVAPPAVIVTGSRIARATVEGPSAVTVISGADITRQGYKNVFDALSNQVQNSGFTQGADFGNTFTPSANTLSLRGLGPNHTLILLNGRRLADFPIAYEGTVNFTNLANIPSSIVERIEILSGGASAIYGSDAIAGVINIILKTRADGFDINAKAGTSSRGGGGDRRVQFTGGQQFGKLTTVFSLELSERDRLTALQRDFMAERDGTPTDILSRRNLDTGKYVDLGNACTDFADMFDQSVFRHTAKAGSYCASRKAANTHWSTQTQNRSKNGFASATYDLDGDTVLFADLLVGRNDTASNTRGPSWTSASTGSGYFLNQNTGVYEVWKRYISPQETGGERRYDRTWEDRALAASLGVRGHIGKSDWKYEAGYSASAYESKNHVPRARANIDSFFLGPRLGTDPDGVAIYAPDPARLTRRLTPSEFDSITGQANSDDESWTHTLAASANGKLLDLPAGPLQLAAVVEAGRQGFTNKPDARINEGYFNTLPGSFVTAGTRTRYAAGAELNVPLFSTLTGTLAGRYDRYEFAERSNGKLTYNGGLELRPRKELLLRANYATSFRAPDMNYIYKARGTGYYSSTTDYYRCAVAGEPMATCEFANKSPGADYVQNGSRDLKPEQGKSWGAGVVWSPSSAFDVSLDYWNIKIDDLVANLDPDQLLRDEAACRLGGLDIASSLCVDTISRITRYADNAPDKAGEVREIRVNPINAAKESVSGFDVSAKYALRTAAYGTFTVRGNYTKTLTRRSQQFAGDEVEDLLHSFDNRDWPDKLAASVNWDQGAVSTTLFATRYGKMPNSEQTGYVTPTTLVNVSAVYRFSDRLSLSLIVNNLFNKVKSDPSGGWPYYPIGNYSPVGRVGWIELNYHFGS</sequence>
<keyword evidence="7 10" id="KW-0472">Membrane</keyword>
<dbReference type="EMBL" id="CP028324">
    <property type="protein sequence ID" value="AVR98844.1"/>
    <property type="molecule type" value="Genomic_DNA"/>
</dbReference>
<comment type="similarity">
    <text evidence="2 10 11">Belongs to the TonB-dependent receptor family.</text>
</comment>
<keyword evidence="4 10" id="KW-1134">Transmembrane beta strand</keyword>
<dbReference type="InterPro" id="IPR039426">
    <property type="entry name" value="TonB-dep_rcpt-like"/>
</dbReference>
<dbReference type="PANTHER" id="PTHR47234">
    <property type="match status" value="1"/>
</dbReference>
<proteinExistence type="inferred from homology"/>
<dbReference type="Gene3D" id="2.170.130.10">
    <property type="entry name" value="TonB-dependent receptor, plug domain"/>
    <property type="match status" value="1"/>
</dbReference>
<evidence type="ECO:0000256" key="1">
    <source>
        <dbReference type="ARBA" id="ARBA00004571"/>
    </source>
</evidence>
<dbReference type="Pfam" id="PF00593">
    <property type="entry name" value="TonB_dep_Rec_b-barrel"/>
    <property type="match status" value="1"/>
</dbReference>
<keyword evidence="5 10" id="KW-0812">Transmembrane</keyword>
<protein>
    <submittedName>
        <fullName evidence="15">TonB-dependent receptor</fullName>
    </submittedName>
</protein>
<dbReference type="PROSITE" id="PS51257">
    <property type="entry name" value="PROKAR_LIPOPROTEIN"/>
    <property type="match status" value="1"/>
</dbReference>
<dbReference type="InterPro" id="IPR036942">
    <property type="entry name" value="Beta-barrel_TonB_sf"/>
</dbReference>
<feature type="chain" id="PRO_5015351145" evidence="12">
    <location>
        <begin position="28"/>
        <end position="898"/>
    </location>
</feature>
<evidence type="ECO:0000256" key="10">
    <source>
        <dbReference type="PROSITE-ProRule" id="PRU01360"/>
    </source>
</evidence>
<name>A0A2R4CGT5_9BURK</name>
<keyword evidence="8 15" id="KW-0675">Receptor</keyword>
<gene>
    <name evidence="15" type="ORF">C9I28_26925</name>
</gene>
<evidence type="ECO:0000256" key="9">
    <source>
        <dbReference type="ARBA" id="ARBA00023237"/>
    </source>
</evidence>
<evidence type="ECO:0000256" key="7">
    <source>
        <dbReference type="ARBA" id="ARBA00023136"/>
    </source>
</evidence>
<evidence type="ECO:0000313" key="15">
    <source>
        <dbReference type="EMBL" id="AVR98844.1"/>
    </source>
</evidence>
<dbReference type="InterPro" id="IPR000531">
    <property type="entry name" value="Beta-barrel_TonB"/>
</dbReference>
<feature type="domain" description="TonB-dependent receptor-like beta-barrel" evidence="13">
    <location>
        <begin position="461"/>
        <end position="861"/>
    </location>
</feature>
<evidence type="ECO:0000256" key="5">
    <source>
        <dbReference type="ARBA" id="ARBA00022692"/>
    </source>
</evidence>
<evidence type="ECO:0000259" key="14">
    <source>
        <dbReference type="Pfam" id="PF07715"/>
    </source>
</evidence>
<evidence type="ECO:0000313" key="16">
    <source>
        <dbReference type="Proteomes" id="UP000240505"/>
    </source>
</evidence>
<dbReference type="KEGG" id="masz:C9I28_26925"/>
<comment type="subcellular location">
    <subcellularLocation>
        <location evidence="1 10">Cell outer membrane</location>
        <topology evidence="1 10">Multi-pass membrane protein</topology>
    </subcellularLocation>
</comment>
<keyword evidence="6 11" id="KW-0798">TonB box</keyword>